<dbReference type="Pfam" id="PF14737">
    <property type="entry name" value="DUF4470"/>
    <property type="match status" value="1"/>
</dbReference>
<proteinExistence type="predicted"/>
<protein>
    <recommendedName>
        <fullName evidence="1">DUF4470 domain-containing protein</fullName>
    </recommendedName>
</protein>
<dbReference type="Gene3D" id="1.25.40.10">
    <property type="entry name" value="Tetratricopeptide repeat domain"/>
    <property type="match status" value="1"/>
</dbReference>
<dbReference type="Proteomes" id="UP000053820">
    <property type="component" value="Unassembled WGS sequence"/>
</dbReference>
<dbReference type="AlphaFoldDB" id="A0A0C9W9C6"/>
<dbReference type="OrthoDB" id="2423701at2759"/>
<dbReference type="EMBL" id="KN839847">
    <property type="protein sequence ID" value="KIJ64313.1"/>
    <property type="molecule type" value="Genomic_DNA"/>
</dbReference>
<dbReference type="HOGENOM" id="CLU_017710_0_0_1"/>
<dbReference type="InterPro" id="IPR027974">
    <property type="entry name" value="DUF4470"/>
</dbReference>
<accession>A0A0C9W9C6</accession>
<dbReference type="InterPro" id="IPR011990">
    <property type="entry name" value="TPR-like_helical_dom_sf"/>
</dbReference>
<sequence>MTKEARALDAKIKGNELFKNGKVQESIEFYTKAEKLNNTDPVYPSNLSAALYEIGDYLGCVEAVMRSWSSLVLVAQPDRDNGLALKLSNRLAKALSHGIMSRVIEPSFIKENEAIIKELENVVKDHEKEAFMAWTSWKRVLRDAVDHEQKILEGRARLAQLPIFKGTPEPQLTYFTFGMDSLMSLVDDWGPKHPDPIKFNTLTNEQLQQLSFMFAGVGDGRHVFSTFVGLGRALKRLAIPKRKHLKVHMTLLDIHSGTIARDLLMLMLLNELIEGQPSEIERAEIMCTLMYVFIGWIMPSYCATRLLQLIVNLIERLQCSPPRLPHWLHVDDATIPCILPDLKYWLNEKSKTAAELLEGHSYMTISERMMQGGMGMPPVNTTMNYEGVGDTYASHRKDFGKALDKLSDEDLLYMAKRRRLGTTSIPEIKRWVKKNRETMIMEAYGVNEKAVEHGLMTEGAWYKLIKCFLPPAKLWSRHPGFDVFREVANEEYPIAKLAKIAIDVEASWKPNITVFDYTYPKYPMLEYDVFGAPAEVADFNKRFEIPLKNAAYKDDSPTYAFMSSFFEGVVEAIQALSGSIQVEMRCGEVNQEVLKIQTQTSRPPQFPKTFTRIWLSNIPDYYNGTLSTMVYIFPALQTKLGQVSSDCLWNSPVWRSDEQFCYNYTLLMPNDLSKYFGARTLRSKAVMELLTLGGSQLPRPLNSLASRVELQAWLSRLLLCILWPGQAQQRPNLVRIPANLVTFVNLLVRLHEIGYPSHWLADYLQSMLSNNLITDRAVYTQDIPRPVSELKNVVPRHRVRLDPYQAELEGIIAVSLQGLPFAVQIPPGLAADAADIAQYKARVAEPAIFTTSFFGSSFKFPPQDPVISLMFYNASKGWNKKNVQDLVFSFHTVIDGQSTATPGTFQVLTSPDFVDFTKGEVRWRMSRNRSDAMRHEGWSMVAWRSDHFVLATDPCPATRWVEIAPDPK</sequence>
<reference evidence="2 3" key="1">
    <citation type="submission" date="2014-04" db="EMBL/GenBank/DDBJ databases">
        <title>Evolutionary Origins and Diversification of the Mycorrhizal Mutualists.</title>
        <authorList>
            <consortium name="DOE Joint Genome Institute"/>
            <consortium name="Mycorrhizal Genomics Consortium"/>
            <person name="Kohler A."/>
            <person name="Kuo A."/>
            <person name="Nagy L.G."/>
            <person name="Floudas D."/>
            <person name="Copeland A."/>
            <person name="Barry K.W."/>
            <person name="Cichocki N."/>
            <person name="Veneault-Fourrey C."/>
            <person name="LaButti K."/>
            <person name="Lindquist E.A."/>
            <person name="Lipzen A."/>
            <person name="Lundell T."/>
            <person name="Morin E."/>
            <person name="Murat C."/>
            <person name="Riley R."/>
            <person name="Ohm R."/>
            <person name="Sun H."/>
            <person name="Tunlid A."/>
            <person name="Henrissat B."/>
            <person name="Grigoriev I.V."/>
            <person name="Hibbett D.S."/>
            <person name="Martin F."/>
        </authorList>
    </citation>
    <scope>NUCLEOTIDE SEQUENCE [LARGE SCALE GENOMIC DNA]</scope>
    <source>
        <strain evidence="2 3">MD-312</strain>
    </source>
</reference>
<dbReference type="SUPFAM" id="SSF48452">
    <property type="entry name" value="TPR-like"/>
    <property type="match status" value="1"/>
</dbReference>
<evidence type="ECO:0000313" key="2">
    <source>
        <dbReference type="EMBL" id="KIJ64313.1"/>
    </source>
</evidence>
<organism evidence="2 3">
    <name type="scientific">Hydnomerulius pinastri MD-312</name>
    <dbReference type="NCBI Taxonomy" id="994086"/>
    <lineage>
        <taxon>Eukaryota</taxon>
        <taxon>Fungi</taxon>
        <taxon>Dikarya</taxon>
        <taxon>Basidiomycota</taxon>
        <taxon>Agaricomycotina</taxon>
        <taxon>Agaricomycetes</taxon>
        <taxon>Agaricomycetidae</taxon>
        <taxon>Boletales</taxon>
        <taxon>Boletales incertae sedis</taxon>
        <taxon>Leucogyrophana</taxon>
    </lineage>
</organism>
<evidence type="ECO:0000313" key="3">
    <source>
        <dbReference type="Proteomes" id="UP000053820"/>
    </source>
</evidence>
<evidence type="ECO:0000259" key="1">
    <source>
        <dbReference type="Pfam" id="PF14737"/>
    </source>
</evidence>
<gene>
    <name evidence="2" type="ORF">HYDPIDRAFT_112299</name>
</gene>
<keyword evidence="3" id="KW-1185">Reference proteome</keyword>
<name>A0A0C9W9C6_9AGAM</name>
<feature type="domain" description="DUF4470" evidence="1">
    <location>
        <begin position="199"/>
        <end position="292"/>
    </location>
</feature>